<evidence type="ECO:0000313" key="1">
    <source>
        <dbReference type="EMBL" id="MBH5398974.1"/>
    </source>
</evidence>
<dbReference type="EMBL" id="JACCHP010000008">
    <property type="protein sequence ID" value="MBH5398974.1"/>
    <property type="molecule type" value="Genomic_DNA"/>
</dbReference>
<reference evidence="1 2" key="1">
    <citation type="submission" date="2020-07" db="EMBL/GenBank/DDBJ databases">
        <title>Bradyrhizobium diversity isolated from nodules of indigenous legumes of Western Australia.</title>
        <authorList>
            <person name="Klepa M.S."/>
        </authorList>
    </citation>
    <scope>NUCLEOTIDE SEQUENCE [LARGE SCALE GENOMIC DNA]</scope>
    <source>
        <strain evidence="1 2">CNPSo 4010</strain>
    </source>
</reference>
<organism evidence="1 2">
    <name type="scientific">Bradyrhizobium agreste</name>
    <dbReference type="NCBI Taxonomy" id="2751811"/>
    <lineage>
        <taxon>Bacteria</taxon>
        <taxon>Pseudomonadati</taxon>
        <taxon>Pseudomonadota</taxon>
        <taxon>Alphaproteobacteria</taxon>
        <taxon>Hyphomicrobiales</taxon>
        <taxon>Nitrobacteraceae</taxon>
        <taxon>Bradyrhizobium</taxon>
    </lineage>
</organism>
<dbReference type="Proteomes" id="UP000807370">
    <property type="component" value="Unassembled WGS sequence"/>
</dbReference>
<accession>A0ABS0PQ46</accession>
<dbReference type="RefSeq" id="WP_197960241.1">
    <property type="nucleotide sequence ID" value="NZ_JACCHP010000008.1"/>
</dbReference>
<name>A0ABS0PQ46_9BRAD</name>
<evidence type="ECO:0000313" key="2">
    <source>
        <dbReference type="Proteomes" id="UP000807370"/>
    </source>
</evidence>
<keyword evidence="2" id="KW-1185">Reference proteome</keyword>
<protein>
    <submittedName>
        <fullName evidence="1">Uncharacterized protein</fullName>
    </submittedName>
</protein>
<gene>
    <name evidence="1" type="ORF">HZZ13_14435</name>
</gene>
<comment type="caution">
    <text evidence="1">The sequence shown here is derived from an EMBL/GenBank/DDBJ whole genome shotgun (WGS) entry which is preliminary data.</text>
</comment>
<proteinExistence type="predicted"/>
<sequence length="76" mass="8230">MSLSIGLIVDGYVALNNRSALENLLAHRRELLQQLNCVTGVDPKPAIAQVSQDITVIERALAALAQEQTARAHRLA</sequence>